<evidence type="ECO:0000256" key="7">
    <source>
        <dbReference type="ARBA" id="ARBA00023136"/>
    </source>
</evidence>
<dbReference type="InterPro" id="IPR003306">
    <property type="entry name" value="WIF"/>
</dbReference>
<dbReference type="InterPro" id="IPR038677">
    <property type="entry name" value="WIF_sf"/>
</dbReference>
<evidence type="ECO:0000259" key="11">
    <source>
        <dbReference type="PROSITE" id="PS50011"/>
    </source>
</evidence>
<feature type="domain" description="WIF" evidence="12">
    <location>
        <begin position="25"/>
        <end position="154"/>
    </location>
</feature>
<dbReference type="PROSITE" id="PS50814">
    <property type="entry name" value="WIF"/>
    <property type="match status" value="1"/>
</dbReference>
<comment type="subcellular location">
    <subcellularLocation>
        <location evidence="1">Cell membrane</location>
        <topology evidence="1">Single-pass membrane protein</topology>
    </subcellularLocation>
</comment>
<protein>
    <submittedName>
        <fullName evidence="14">Protein kinase domain-containing protein</fullName>
    </submittedName>
</protein>
<dbReference type="InterPro" id="IPR008266">
    <property type="entry name" value="Tyr_kinase_AS"/>
</dbReference>
<dbReference type="Gene3D" id="1.10.510.10">
    <property type="entry name" value="Transferase(Phosphotransferase) domain 1"/>
    <property type="match status" value="1"/>
</dbReference>
<keyword evidence="5" id="KW-0067">ATP-binding</keyword>
<keyword evidence="7 10" id="KW-0472">Membrane</keyword>
<dbReference type="PANTHER" id="PTHR24416">
    <property type="entry name" value="TYROSINE-PROTEIN KINASE RECEPTOR"/>
    <property type="match status" value="1"/>
</dbReference>
<dbReference type="Gene3D" id="2.60.40.2170">
    <property type="entry name" value="Wnt, WIF domain"/>
    <property type="match status" value="1"/>
</dbReference>
<keyword evidence="3" id="KW-0732">Signal</keyword>
<dbReference type="PANTHER" id="PTHR24416:SF349">
    <property type="entry name" value="TYROSINE-PROTEIN KINASE RYK"/>
    <property type="match status" value="1"/>
</dbReference>
<dbReference type="GO" id="GO:0005524">
    <property type="term" value="F:ATP binding"/>
    <property type="evidence" value="ECO:0007669"/>
    <property type="project" value="UniProtKB-KW"/>
</dbReference>
<dbReference type="GO" id="GO:0005886">
    <property type="term" value="C:plasma membrane"/>
    <property type="evidence" value="ECO:0007669"/>
    <property type="project" value="UniProtKB-SubCell"/>
</dbReference>
<feature type="domain" description="Protein kinase" evidence="11">
    <location>
        <begin position="293"/>
        <end position="599"/>
    </location>
</feature>
<dbReference type="PRINTS" id="PR00109">
    <property type="entry name" value="TYRKINASE"/>
</dbReference>
<dbReference type="InterPro" id="IPR000719">
    <property type="entry name" value="Prot_kinase_dom"/>
</dbReference>
<keyword evidence="6 10" id="KW-1133">Transmembrane helix</keyword>
<dbReference type="GO" id="GO:0051897">
    <property type="term" value="P:positive regulation of phosphatidylinositol 3-kinase/protein kinase B signal transduction"/>
    <property type="evidence" value="ECO:0007669"/>
    <property type="project" value="TreeGrafter"/>
</dbReference>
<dbReference type="GO" id="GO:0010976">
    <property type="term" value="P:positive regulation of neuron projection development"/>
    <property type="evidence" value="ECO:0007669"/>
    <property type="project" value="TreeGrafter"/>
</dbReference>
<accession>A0A914ZBT8</accession>
<evidence type="ECO:0000256" key="9">
    <source>
        <dbReference type="ARBA" id="ARBA00023180"/>
    </source>
</evidence>
<sequence length="606" mass="68800">MRIRQTLYMAIIVWLVKRGNTMINLFISKAEMIRTLGLSAELNYIENGIINTYSTKFPYRVDTNISQVVFSWNTKILDRKIAYKLRAIAGDNAVLPVILIPHRGYLPTSTEDFTIEYRCAGNKAGQFDVILHVNFSWPSDTNNTYVTLKQEKLCASRSGRRLTGNLDEYDQNGLRMDGDESGVLITGENVFYMVIGCVGAVVLVIGVLLVVYFRSTRKTLPPTVLPANIQQRYPSVTRSPDFNAQSRPLFNSEASAMTSRQAANVQQVVNERPSSVDVNAALIELYADRNLFQILPINELEGTFGEMRWAIWRRNIRGECGDNDNEEDNACNDEAIVAKTLKNNADKTHLMKFLEQALVFHNIPPFPYLAQVVAAASYGRFDCPEAATDFPLICYKHQGFGNLKKFLQRCRGGTIEILHKTPGNKGVQTLRTHELVSMAIQIIKAILHLHKYGIIHKDIATRNCLVSEVGRGSDRLLVQLCDTALSKDLFPSDYHCLGDNENRPVKWMAYESLQSNTFNSATDAWSFGVTLWELLSCAQQPYIDVDPEEMATILEQGQRLIQPYNCPDDLYNVMYCCWQLDYRERPNPEQLLIALQDFTVRLRQFI</sequence>
<evidence type="ECO:0000259" key="12">
    <source>
        <dbReference type="PROSITE" id="PS50814"/>
    </source>
</evidence>
<dbReference type="Proteomes" id="UP000887569">
    <property type="component" value="Unplaced"/>
</dbReference>
<evidence type="ECO:0000256" key="2">
    <source>
        <dbReference type="ARBA" id="ARBA00022692"/>
    </source>
</evidence>
<keyword evidence="13" id="KW-1185">Reference proteome</keyword>
<name>A0A914ZBT8_PARUN</name>
<feature type="transmembrane region" description="Helical" evidence="10">
    <location>
        <begin position="190"/>
        <end position="213"/>
    </location>
</feature>
<evidence type="ECO:0000256" key="8">
    <source>
        <dbReference type="ARBA" id="ARBA00023170"/>
    </source>
</evidence>
<evidence type="ECO:0000313" key="13">
    <source>
        <dbReference type="Proteomes" id="UP000887569"/>
    </source>
</evidence>
<evidence type="ECO:0000256" key="10">
    <source>
        <dbReference type="SAM" id="Phobius"/>
    </source>
</evidence>
<evidence type="ECO:0000256" key="4">
    <source>
        <dbReference type="ARBA" id="ARBA00022741"/>
    </source>
</evidence>
<dbReference type="PROSITE" id="PS50011">
    <property type="entry name" value="PROTEIN_KINASE_DOM"/>
    <property type="match status" value="1"/>
</dbReference>
<dbReference type="GO" id="GO:0043235">
    <property type="term" value="C:receptor complex"/>
    <property type="evidence" value="ECO:0007669"/>
    <property type="project" value="TreeGrafter"/>
</dbReference>
<evidence type="ECO:0000256" key="1">
    <source>
        <dbReference type="ARBA" id="ARBA00004162"/>
    </source>
</evidence>
<dbReference type="SUPFAM" id="SSF56112">
    <property type="entry name" value="Protein kinase-like (PK-like)"/>
    <property type="match status" value="1"/>
</dbReference>
<dbReference type="WBParaSite" id="PgB01_g040_t01">
    <property type="protein sequence ID" value="PgB01_g040_t01"/>
    <property type="gene ID" value="PgB01_g040"/>
</dbReference>
<keyword evidence="4" id="KW-0547">Nucleotide-binding</keyword>
<dbReference type="Pfam" id="PF02019">
    <property type="entry name" value="WIF"/>
    <property type="match status" value="1"/>
</dbReference>
<dbReference type="GO" id="GO:0007169">
    <property type="term" value="P:cell surface receptor protein tyrosine kinase signaling pathway"/>
    <property type="evidence" value="ECO:0007669"/>
    <property type="project" value="TreeGrafter"/>
</dbReference>
<dbReference type="InterPro" id="IPR050122">
    <property type="entry name" value="RTK"/>
</dbReference>
<dbReference type="SMART" id="SM00469">
    <property type="entry name" value="WIF"/>
    <property type="match status" value="1"/>
</dbReference>
<dbReference type="GO" id="GO:0004672">
    <property type="term" value="F:protein kinase activity"/>
    <property type="evidence" value="ECO:0007669"/>
    <property type="project" value="InterPro"/>
</dbReference>
<dbReference type="InterPro" id="IPR001245">
    <property type="entry name" value="Ser-Thr/Tyr_kinase_cat_dom"/>
</dbReference>
<evidence type="ECO:0000256" key="6">
    <source>
        <dbReference type="ARBA" id="ARBA00022989"/>
    </source>
</evidence>
<keyword evidence="9" id="KW-0325">Glycoprotein</keyword>
<dbReference type="InterPro" id="IPR011009">
    <property type="entry name" value="Kinase-like_dom_sf"/>
</dbReference>
<evidence type="ECO:0000256" key="3">
    <source>
        <dbReference type="ARBA" id="ARBA00022729"/>
    </source>
</evidence>
<dbReference type="GO" id="GO:0007409">
    <property type="term" value="P:axonogenesis"/>
    <property type="evidence" value="ECO:0007669"/>
    <property type="project" value="TreeGrafter"/>
</dbReference>
<keyword evidence="2 10" id="KW-0812">Transmembrane</keyword>
<dbReference type="AlphaFoldDB" id="A0A914ZBT8"/>
<dbReference type="PROSITE" id="PS00109">
    <property type="entry name" value="PROTEIN_KINASE_TYR"/>
    <property type="match status" value="1"/>
</dbReference>
<evidence type="ECO:0000313" key="14">
    <source>
        <dbReference type="WBParaSite" id="PgB01_g040_t01"/>
    </source>
</evidence>
<proteinExistence type="predicted"/>
<reference evidence="14" key="1">
    <citation type="submission" date="2022-11" db="UniProtKB">
        <authorList>
            <consortium name="WormBaseParasite"/>
        </authorList>
    </citation>
    <scope>IDENTIFICATION</scope>
</reference>
<dbReference type="Pfam" id="PF07714">
    <property type="entry name" value="PK_Tyr_Ser-Thr"/>
    <property type="match status" value="1"/>
</dbReference>
<organism evidence="13 14">
    <name type="scientific">Parascaris univalens</name>
    <name type="common">Nematode worm</name>
    <dbReference type="NCBI Taxonomy" id="6257"/>
    <lineage>
        <taxon>Eukaryota</taxon>
        <taxon>Metazoa</taxon>
        <taxon>Ecdysozoa</taxon>
        <taxon>Nematoda</taxon>
        <taxon>Chromadorea</taxon>
        <taxon>Rhabditida</taxon>
        <taxon>Spirurina</taxon>
        <taxon>Ascaridomorpha</taxon>
        <taxon>Ascaridoidea</taxon>
        <taxon>Ascarididae</taxon>
        <taxon>Parascaris</taxon>
    </lineage>
</organism>
<evidence type="ECO:0000256" key="5">
    <source>
        <dbReference type="ARBA" id="ARBA00022840"/>
    </source>
</evidence>
<keyword evidence="8" id="KW-0675">Receptor</keyword>